<keyword evidence="1" id="KW-0812">Transmembrane</keyword>
<reference evidence="3" key="1">
    <citation type="journal article" date="2019" name="Int. J. Syst. Evol. Microbiol.">
        <title>The Global Catalogue of Microorganisms (GCM) 10K type strain sequencing project: providing services to taxonomists for standard genome sequencing and annotation.</title>
        <authorList>
            <consortium name="The Broad Institute Genomics Platform"/>
            <consortium name="The Broad Institute Genome Sequencing Center for Infectious Disease"/>
            <person name="Wu L."/>
            <person name="Ma J."/>
        </authorList>
    </citation>
    <scope>NUCLEOTIDE SEQUENCE [LARGE SCALE GENOMIC DNA]</scope>
    <source>
        <strain evidence="3">JCM 16601</strain>
    </source>
</reference>
<accession>A0ABP7PZN4</accession>
<sequence length="51" mass="5295">MKVDEVYSVFGAGVGLGKLRGVPQLAASIATIAATNIMLVNFFVMSGMFTA</sequence>
<evidence type="ECO:0000256" key="1">
    <source>
        <dbReference type="SAM" id="Phobius"/>
    </source>
</evidence>
<proteinExistence type="predicted"/>
<name>A0ABP7PZN4_9SPHI</name>
<keyword evidence="1" id="KW-0472">Membrane</keyword>
<organism evidence="2 3">
    <name type="scientific">Mucilaginibacter dorajii</name>
    <dbReference type="NCBI Taxonomy" id="692994"/>
    <lineage>
        <taxon>Bacteria</taxon>
        <taxon>Pseudomonadati</taxon>
        <taxon>Bacteroidota</taxon>
        <taxon>Sphingobacteriia</taxon>
        <taxon>Sphingobacteriales</taxon>
        <taxon>Sphingobacteriaceae</taxon>
        <taxon>Mucilaginibacter</taxon>
    </lineage>
</organism>
<protein>
    <submittedName>
        <fullName evidence="2">Uncharacterized protein</fullName>
    </submittedName>
</protein>
<dbReference type="EMBL" id="BAAAZC010000019">
    <property type="protein sequence ID" value="GAA3974091.1"/>
    <property type="molecule type" value="Genomic_DNA"/>
</dbReference>
<dbReference type="Proteomes" id="UP001500742">
    <property type="component" value="Unassembled WGS sequence"/>
</dbReference>
<evidence type="ECO:0000313" key="2">
    <source>
        <dbReference type="EMBL" id="GAA3974091.1"/>
    </source>
</evidence>
<comment type="caution">
    <text evidence="2">The sequence shown here is derived from an EMBL/GenBank/DDBJ whole genome shotgun (WGS) entry which is preliminary data.</text>
</comment>
<keyword evidence="1" id="KW-1133">Transmembrane helix</keyword>
<gene>
    <name evidence="2" type="ORF">GCM10022210_25460</name>
</gene>
<evidence type="ECO:0000313" key="3">
    <source>
        <dbReference type="Proteomes" id="UP001500742"/>
    </source>
</evidence>
<keyword evidence="3" id="KW-1185">Reference proteome</keyword>
<dbReference type="RefSeq" id="WP_259087893.1">
    <property type="nucleotide sequence ID" value="NZ_BAAAZC010000019.1"/>
</dbReference>
<feature type="transmembrane region" description="Helical" evidence="1">
    <location>
        <begin position="25"/>
        <end position="44"/>
    </location>
</feature>